<keyword evidence="2" id="KW-0067">ATP-binding</keyword>
<comment type="caution">
    <text evidence="7">The sequence shown here is derived from an EMBL/GenBank/DDBJ whole genome shotgun (WGS) entry which is preliminary data.</text>
</comment>
<dbReference type="PANTHER" id="PTHR16305">
    <property type="entry name" value="TESTICULAR SOLUBLE ADENYLYL CYCLASE"/>
    <property type="match status" value="1"/>
</dbReference>
<evidence type="ECO:0000256" key="3">
    <source>
        <dbReference type="ARBA" id="ARBA00023125"/>
    </source>
</evidence>
<dbReference type="GO" id="GO:0004016">
    <property type="term" value="F:adenylate cyclase activity"/>
    <property type="evidence" value="ECO:0007669"/>
    <property type="project" value="TreeGrafter"/>
</dbReference>
<dbReference type="Gene3D" id="3.40.50.300">
    <property type="entry name" value="P-loop containing nucleotide triphosphate hydrolases"/>
    <property type="match status" value="1"/>
</dbReference>
<dbReference type="InterPro" id="IPR041664">
    <property type="entry name" value="AAA_16"/>
</dbReference>
<dbReference type="Pfam" id="PF13191">
    <property type="entry name" value="AAA_16"/>
    <property type="match status" value="1"/>
</dbReference>
<evidence type="ECO:0000313" key="7">
    <source>
        <dbReference type="EMBL" id="ETX02972.1"/>
    </source>
</evidence>
<evidence type="ECO:0000259" key="6">
    <source>
        <dbReference type="PROSITE" id="PS51755"/>
    </source>
</evidence>
<evidence type="ECO:0000256" key="1">
    <source>
        <dbReference type="ARBA" id="ARBA00022741"/>
    </source>
</evidence>
<accession>W4LZZ7</accession>
<dbReference type="InterPro" id="IPR027417">
    <property type="entry name" value="P-loop_NTPase"/>
</dbReference>
<reference evidence="7 8" key="1">
    <citation type="journal article" date="2014" name="Nature">
        <title>An environmental bacterial taxon with a large and distinct metabolic repertoire.</title>
        <authorList>
            <person name="Wilson M.C."/>
            <person name="Mori T."/>
            <person name="Ruckert C."/>
            <person name="Uria A.R."/>
            <person name="Helf M.J."/>
            <person name="Takada K."/>
            <person name="Gernert C."/>
            <person name="Steffens U.A."/>
            <person name="Heycke N."/>
            <person name="Schmitt S."/>
            <person name="Rinke C."/>
            <person name="Helfrich E.J."/>
            <person name="Brachmann A.O."/>
            <person name="Gurgui C."/>
            <person name="Wakimoto T."/>
            <person name="Kracht M."/>
            <person name="Crusemann M."/>
            <person name="Hentschel U."/>
            <person name="Abe I."/>
            <person name="Matsunaga S."/>
            <person name="Kalinowski J."/>
            <person name="Takeyama H."/>
            <person name="Piel J."/>
        </authorList>
    </citation>
    <scope>NUCLEOTIDE SEQUENCE [LARGE SCALE GENOMIC DNA]</scope>
    <source>
        <strain evidence="8">TSY1</strain>
    </source>
</reference>
<dbReference type="SMART" id="SM00862">
    <property type="entry name" value="Trans_reg_C"/>
    <property type="match status" value="1"/>
</dbReference>
<dbReference type="CDD" id="cd00383">
    <property type="entry name" value="trans_reg_C"/>
    <property type="match status" value="1"/>
</dbReference>
<dbReference type="GO" id="GO:0005524">
    <property type="term" value="F:ATP binding"/>
    <property type="evidence" value="ECO:0007669"/>
    <property type="project" value="UniProtKB-KW"/>
</dbReference>
<name>W4LZZ7_ENTF1</name>
<sequence>MIYTFANCTLDAALRTVHYAGQTIRLRPKAIQVCLYLLEHRDRVISKDELIEQVWPDQFISESTLASTIREVRQAIGDSSRSQRVIQVLHGYGYQFTAAVTASSTPTRDHEDQDTARDVATQPGGPHAEENRSCPACQHINRAAARFCELCGQRLDEGAPLAKRDIAPIPGPVVGREQELARLKAWFKRTELGQGHAVGLVGPPGIGRTRLLAAFCEDLREQPIITLEVRCLPDGQRVPFFPVRDLIRQYSHMAETDTVEALTEKLSYHLQMANLVPEEHTDEILHLLGIPEAGDRLSLLRPAMVRVRMLVTLRQMFLNPSRRQPLVMIIHDLHWIDPTSAMWLSSFVDSLADTPTLLLTTYHTGYQPPWMSAAAATEMPLPPLSSQPSLRVVHAIQPPAPLSDPLAQAFVAQAKGNPLFLEALTWVPEDLALATSPKRPSGCGSIGSQSLLNDSCKRPR</sequence>
<feature type="domain" description="OmpR/PhoB-type" evidence="6">
    <location>
        <begin position="1"/>
        <end position="98"/>
    </location>
</feature>
<evidence type="ECO:0000313" key="8">
    <source>
        <dbReference type="Proteomes" id="UP000019141"/>
    </source>
</evidence>
<dbReference type="Gene3D" id="1.10.10.10">
    <property type="entry name" value="Winged helix-like DNA-binding domain superfamily/Winged helix DNA-binding domain"/>
    <property type="match status" value="1"/>
</dbReference>
<dbReference type="EMBL" id="AZHW01000091">
    <property type="protein sequence ID" value="ETX02972.1"/>
    <property type="molecule type" value="Genomic_DNA"/>
</dbReference>
<dbReference type="Pfam" id="PF00486">
    <property type="entry name" value="Trans_reg_C"/>
    <property type="match status" value="1"/>
</dbReference>
<keyword evidence="1" id="KW-0547">Nucleotide-binding</keyword>
<dbReference type="HOGENOM" id="CLU_594078_0_0_7"/>
<dbReference type="SUPFAM" id="SSF52540">
    <property type="entry name" value="P-loop containing nucleoside triphosphate hydrolases"/>
    <property type="match status" value="1"/>
</dbReference>
<dbReference type="GO" id="GO:0003677">
    <property type="term" value="F:DNA binding"/>
    <property type="evidence" value="ECO:0007669"/>
    <property type="project" value="UniProtKB-UniRule"/>
</dbReference>
<keyword evidence="8" id="KW-1185">Reference proteome</keyword>
<protein>
    <recommendedName>
        <fullName evidence="6">OmpR/PhoB-type domain-containing protein</fullName>
    </recommendedName>
</protein>
<organism evidence="7 8">
    <name type="scientific">Entotheonella factor</name>
    <dbReference type="NCBI Taxonomy" id="1429438"/>
    <lineage>
        <taxon>Bacteria</taxon>
        <taxon>Pseudomonadati</taxon>
        <taxon>Nitrospinota/Tectimicrobiota group</taxon>
        <taxon>Candidatus Tectimicrobiota</taxon>
        <taxon>Candidatus Entotheonellia</taxon>
        <taxon>Candidatus Entotheonellales</taxon>
        <taxon>Candidatus Entotheonellaceae</taxon>
        <taxon>Candidatus Entotheonella</taxon>
    </lineage>
</organism>
<dbReference type="Proteomes" id="UP000019141">
    <property type="component" value="Unassembled WGS sequence"/>
</dbReference>
<evidence type="ECO:0000256" key="2">
    <source>
        <dbReference type="ARBA" id="ARBA00022840"/>
    </source>
</evidence>
<keyword evidence="3 4" id="KW-0238">DNA-binding</keyword>
<dbReference type="InterPro" id="IPR001867">
    <property type="entry name" value="OmpR/PhoB-type_DNA-bd"/>
</dbReference>
<dbReference type="SUPFAM" id="SSF46894">
    <property type="entry name" value="C-terminal effector domain of the bipartite response regulators"/>
    <property type="match status" value="1"/>
</dbReference>
<gene>
    <name evidence="7" type="ORF">ETSY1_01700</name>
</gene>
<dbReference type="GO" id="GO:0006355">
    <property type="term" value="P:regulation of DNA-templated transcription"/>
    <property type="evidence" value="ECO:0007669"/>
    <property type="project" value="InterPro"/>
</dbReference>
<evidence type="ECO:0000256" key="4">
    <source>
        <dbReference type="PROSITE-ProRule" id="PRU01091"/>
    </source>
</evidence>
<dbReference type="AlphaFoldDB" id="W4LZZ7"/>
<dbReference type="PROSITE" id="PS51755">
    <property type="entry name" value="OMPR_PHOB"/>
    <property type="match status" value="1"/>
</dbReference>
<feature type="region of interest" description="Disordered" evidence="5">
    <location>
        <begin position="437"/>
        <end position="460"/>
    </location>
</feature>
<dbReference type="GO" id="GO:0005737">
    <property type="term" value="C:cytoplasm"/>
    <property type="evidence" value="ECO:0007669"/>
    <property type="project" value="TreeGrafter"/>
</dbReference>
<dbReference type="PANTHER" id="PTHR16305:SF28">
    <property type="entry name" value="GUANYLATE CYCLASE DOMAIN-CONTAINING PROTEIN"/>
    <property type="match status" value="1"/>
</dbReference>
<dbReference type="InterPro" id="IPR016032">
    <property type="entry name" value="Sig_transdc_resp-reg_C-effctor"/>
</dbReference>
<feature type="compositionally biased region" description="Basic and acidic residues" evidence="5">
    <location>
        <begin position="107"/>
        <end position="117"/>
    </location>
</feature>
<dbReference type="GO" id="GO:0000160">
    <property type="term" value="P:phosphorelay signal transduction system"/>
    <property type="evidence" value="ECO:0007669"/>
    <property type="project" value="InterPro"/>
</dbReference>
<feature type="DNA-binding region" description="OmpR/PhoB-type" evidence="4">
    <location>
        <begin position="1"/>
        <end position="98"/>
    </location>
</feature>
<evidence type="ECO:0000256" key="5">
    <source>
        <dbReference type="SAM" id="MobiDB-lite"/>
    </source>
</evidence>
<proteinExistence type="predicted"/>
<dbReference type="InterPro" id="IPR036388">
    <property type="entry name" value="WH-like_DNA-bd_sf"/>
</dbReference>
<feature type="region of interest" description="Disordered" evidence="5">
    <location>
        <begin position="102"/>
        <end position="131"/>
    </location>
</feature>